<evidence type="ECO:0000256" key="3">
    <source>
        <dbReference type="ARBA" id="ARBA00011738"/>
    </source>
</evidence>
<dbReference type="SUPFAM" id="SSF53383">
    <property type="entry name" value="PLP-dependent transferases"/>
    <property type="match status" value="1"/>
</dbReference>
<dbReference type="GO" id="GO:0042802">
    <property type="term" value="F:identical protein binding"/>
    <property type="evidence" value="ECO:0007669"/>
    <property type="project" value="TreeGrafter"/>
</dbReference>
<dbReference type="NCBIfam" id="NF006719">
    <property type="entry name" value="PRK09257.1"/>
    <property type="match status" value="1"/>
</dbReference>
<dbReference type="GO" id="GO:0030170">
    <property type="term" value="F:pyridoxal phosphate binding"/>
    <property type="evidence" value="ECO:0007669"/>
    <property type="project" value="InterPro"/>
</dbReference>
<geneLocation type="plasmid" evidence="9">
    <name>pretnxc12e</name>
</geneLocation>
<sequence>MELEVTVFDQLNSRPADSLLALIKAFQADDRPGKIDLGVGVYRDAMGRTPVMRAVKAAEQFLLETQDSKKYLGPEGDLQFVRLLEPIIFGNSPKFAQRLAGIQTPGGSGALRLGAELIQTANPSAKVLLGTPSWPNHTPIFASARLDVKEYAFVDLTSQQVTFESVVSALSSARQGDVVLLHGCCHNPTGIDFTIEQWREIADLLVAHRLVPFIDLAYQGLGDGLEQDAAPTRVILDAVDEALIAYSCDKNFGLYRERVGALYVVARYADEVSKVESNMAALARVNWSMPPDHGAAIVRTILESPEMTALWRTELEEMCRRINGNRAALAAASPELAFVSRQRGLFSNLSMRKETAVALRANHGIYMADSGRMNLAGMQSADAGAIVAALRAEGCLKS</sequence>
<evidence type="ECO:0000256" key="1">
    <source>
        <dbReference type="ARBA" id="ARBA00001933"/>
    </source>
</evidence>
<name>A0AAN1BNW9_RHIET</name>
<accession>A0AAN1BNW9</accession>
<comment type="cofactor">
    <cofactor evidence="1">
        <name>pyridoxal 5'-phosphate</name>
        <dbReference type="ChEBI" id="CHEBI:597326"/>
    </cofactor>
</comment>
<dbReference type="PANTHER" id="PTHR11879:SF22">
    <property type="entry name" value="ASPARTATE AMINOTRANSFERASE, MITOCHONDRIAL"/>
    <property type="match status" value="1"/>
</dbReference>
<dbReference type="PANTHER" id="PTHR11879">
    <property type="entry name" value="ASPARTATE AMINOTRANSFERASE"/>
    <property type="match status" value="1"/>
</dbReference>
<comment type="subunit">
    <text evidence="3">Homodimer.</text>
</comment>
<evidence type="ECO:0000313" key="8">
    <source>
        <dbReference type="EMBL" id="ARQ13997.1"/>
    </source>
</evidence>
<evidence type="ECO:0000256" key="6">
    <source>
        <dbReference type="ARBA" id="ARBA00022898"/>
    </source>
</evidence>
<keyword evidence="5" id="KW-0808">Transferase</keyword>
<dbReference type="AlphaFoldDB" id="A0AAN1BNW9"/>
<keyword evidence="4 8" id="KW-0032">Aminotransferase</keyword>
<dbReference type="InterPro" id="IPR015424">
    <property type="entry name" value="PyrdxlP-dep_Trfase"/>
</dbReference>
<proteinExistence type="inferred from homology"/>
<dbReference type="Pfam" id="PF00155">
    <property type="entry name" value="Aminotran_1_2"/>
    <property type="match status" value="1"/>
</dbReference>
<keyword evidence="8" id="KW-0614">Plasmid</keyword>
<evidence type="ECO:0000256" key="5">
    <source>
        <dbReference type="ARBA" id="ARBA00022679"/>
    </source>
</evidence>
<dbReference type="Gene3D" id="3.90.1150.10">
    <property type="entry name" value="Aspartate Aminotransferase, domain 1"/>
    <property type="match status" value="1"/>
</dbReference>
<keyword evidence="6" id="KW-0663">Pyridoxal phosphate</keyword>
<dbReference type="InterPro" id="IPR000796">
    <property type="entry name" value="Asp_trans"/>
</dbReference>
<protein>
    <submittedName>
        <fullName evidence="8">Aromatic-amino-acid aminotransferase protein</fullName>
    </submittedName>
</protein>
<dbReference type="InterPro" id="IPR015422">
    <property type="entry name" value="PyrdxlP-dep_Trfase_small"/>
</dbReference>
<evidence type="ECO:0000259" key="7">
    <source>
        <dbReference type="Pfam" id="PF00155"/>
    </source>
</evidence>
<dbReference type="InterPro" id="IPR015421">
    <property type="entry name" value="PyrdxlP-dep_Trfase_major"/>
</dbReference>
<dbReference type="GO" id="GO:0033585">
    <property type="term" value="P:L-phenylalanine biosynthetic process from chorismate via phenylpyruvate"/>
    <property type="evidence" value="ECO:0007669"/>
    <property type="project" value="TreeGrafter"/>
</dbReference>
<organism evidence="8 9">
    <name type="scientific">Rhizobium etli</name>
    <dbReference type="NCBI Taxonomy" id="29449"/>
    <lineage>
        <taxon>Bacteria</taxon>
        <taxon>Pseudomonadati</taxon>
        <taxon>Pseudomonadota</taxon>
        <taxon>Alphaproteobacteria</taxon>
        <taxon>Hyphomicrobiales</taxon>
        <taxon>Rhizobiaceae</taxon>
        <taxon>Rhizobium/Agrobacterium group</taxon>
        <taxon>Rhizobium</taxon>
    </lineage>
</organism>
<dbReference type="InterPro" id="IPR004839">
    <property type="entry name" value="Aminotransferase_I/II_large"/>
</dbReference>
<dbReference type="PRINTS" id="PR00799">
    <property type="entry name" value="TRANSAMINASE"/>
</dbReference>
<comment type="similarity">
    <text evidence="2">Belongs to the class-I pyridoxal-phosphate-dependent aminotransferase family.</text>
</comment>
<dbReference type="GO" id="GO:0005829">
    <property type="term" value="C:cytosol"/>
    <property type="evidence" value="ECO:0007669"/>
    <property type="project" value="TreeGrafter"/>
</dbReference>
<dbReference type="GO" id="GO:0004838">
    <property type="term" value="F:L-tyrosine-2-oxoglutarate transaminase activity"/>
    <property type="evidence" value="ECO:0007669"/>
    <property type="project" value="TreeGrafter"/>
</dbReference>
<evidence type="ECO:0000256" key="4">
    <source>
        <dbReference type="ARBA" id="ARBA00022576"/>
    </source>
</evidence>
<dbReference type="CDD" id="cd00609">
    <property type="entry name" value="AAT_like"/>
    <property type="match status" value="1"/>
</dbReference>
<dbReference type="Proteomes" id="UP000194159">
    <property type="component" value="Plasmid pRetNXC12e"/>
</dbReference>
<gene>
    <name evidence="8" type="ORF">NXC12_PE00402</name>
</gene>
<reference evidence="8 9" key="1">
    <citation type="submission" date="2017-04" db="EMBL/GenBank/DDBJ databases">
        <title>Complete genome sequences of Rhizobium genomic linages associated to common bean (phaseolus vulgaris).</title>
        <authorList>
            <person name="Santamaria R.I."/>
            <person name="Bustos P."/>
            <person name="Perez-Carrascal O."/>
            <person name="Martinez-Flores I."/>
            <person name="Juarez S."/>
            <person name="Lozano L."/>
            <person name="Miranda F."/>
            <person name="Vinuesa P."/>
            <person name="Martinez-Romero E."/>
            <person name="Cevallos M.A."/>
            <person name="Romero D."/>
            <person name="Davila G."/>
            <person name="Gonzalez V."/>
        </authorList>
    </citation>
    <scope>NUCLEOTIDE SEQUENCE [LARGE SCALE GENOMIC DNA]</scope>
    <source>
        <strain evidence="8 9">NXC12</strain>
        <plasmid evidence="9">pretnxc12e</plasmid>
    </source>
</reference>
<dbReference type="EMBL" id="CP020911">
    <property type="protein sequence ID" value="ARQ13997.1"/>
    <property type="molecule type" value="Genomic_DNA"/>
</dbReference>
<feature type="domain" description="Aminotransferase class I/classII large" evidence="7">
    <location>
        <begin position="33"/>
        <end position="389"/>
    </location>
</feature>
<dbReference type="GO" id="GO:0004069">
    <property type="term" value="F:L-aspartate:2-oxoglutarate aminotransferase activity"/>
    <property type="evidence" value="ECO:0007669"/>
    <property type="project" value="TreeGrafter"/>
</dbReference>
<dbReference type="Gene3D" id="3.40.640.10">
    <property type="entry name" value="Type I PLP-dependent aspartate aminotransferase-like (Major domain)"/>
    <property type="match status" value="1"/>
</dbReference>
<evidence type="ECO:0000313" key="9">
    <source>
        <dbReference type="Proteomes" id="UP000194159"/>
    </source>
</evidence>
<evidence type="ECO:0000256" key="2">
    <source>
        <dbReference type="ARBA" id="ARBA00007441"/>
    </source>
</evidence>